<keyword evidence="3" id="KW-1185">Reference proteome</keyword>
<dbReference type="AlphaFoldDB" id="A0AA39M6N9"/>
<proteinExistence type="predicted"/>
<evidence type="ECO:0000256" key="1">
    <source>
        <dbReference type="SAM" id="MobiDB-lite"/>
    </source>
</evidence>
<feature type="compositionally biased region" description="Gly residues" evidence="1">
    <location>
        <begin position="252"/>
        <end position="294"/>
    </location>
</feature>
<name>A0AA39M6N9_9BILA</name>
<reference evidence="2" key="1">
    <citation type="submission" date="2023-06" db="EMBL/GenBank/DDBJ databases">
        <title>Genomic analysis of the entomopathogenic nematode Steinernema hermaphroditum.</title>
        <authorList>
            <person name="Schwarz E.M."/>
            <person name="Heppert J.K."/>
            <person name="Baniya A."/>
            <person name="Schwartz H.T."/>
            <person name="Tan C.-H."/>
            <person name="Antoshechkin I."/>
            <person name="Sternberg P.W."/>
            <person name="Goodrich-Blair H."/>
            <person name="Dillman A.R."/>
        </authorList>
    </citation>
    <scope>NUCLEOTIDE SEQUENCE</scope>
    <source>
        <strain evidence="2">PS9179</strain>
        <tissue evidence="2">Whole animal</tissue>
    </source>
</reference>
<evidence type="ECO:0000313" key="3">
    <source>
        <dbReference type="Proteomes" id="UP001175271"/>
    </source>
</evidence>
<accession>A0AA39M6N9</accession>
<evidence type="ECO:0008006" key="4">
    <source>
        <dbReference type="Google" id="ProtNLM"/>
    </source>
</evidence>
<feature type="compositionally biased region" description="Low complexity" evidence="1">
    <location>
        <begin position="300"/>
        <end position="311"/>
    </location>
</feature>
<feature type="compositionally biased region" description="Gly residues" evidence="1">
    <location>
        <begin position="215"/>
        <end position="242"/>
    </location>
</feature>
<feature type="compositionally biased region" description="Polar residues" evidence="1">
    <location>
        <begin position="374"/>
        <end position="385"/>
    </location>
</feature>
<dbReference type="Proteomes" id="UP001175271">
    <property type="component" value="Unassembled WGS sequence"/>
</dbReference>
<evidence type="ECO:0000313" key="2">
    <source>
        <dbReference type="EMBL" id="KAK0422778.1"/>
    </source>
</evidence>
<gene>
    <name evidence="2" type="ORF">QR680_007779</name>
</gene>
<feature type="region of interest" description="Disordered" evidence="1">
    <location>
        <begin position="215"/>
        <end position="400"/>
    </location>
</feature>
<dbReference type="EMBL" id="JAUCMV010000001">
    <property type="protein sequence ID" value="KAK0422778.1"/>
    <property type="molecule type" value="Genomic_DNA"/>
</dbReference>
<protein>
    <recommendedName>
        <fullName evidence="4">SXP/RAL-2 family protein Ani s 5-like cation-binding domain-containing protein</fullName>
    </recommendedName>
</protein>
<feature type="compositionally biased region" description="Gly residues" evidence="1">
    <location>
        <begin position="312"/>
        <end position="373"/>
    </location>
</feature>
<comment type="caution">
    <text evidence="2">The sequence shown here is derived from an EMBL/GenBank/DDBJ whole genome shotgun (WGS) entry which is preliminary data.</text>
</comment>
<organism evidence="2 3">
    <name type="scientific">Steinernema hermaphroditum</name>
    <dbReference type="NCBI Taxonomy" id="289476"/>
    <lineage>
        <taxon>Eukaryota</taxon>
        <taxon>Metazoa</taxon>
        <taxon>Ecdysozoa</taxon>
        <taxon>Nematoda</taxon>
        <taxon>Chromadorea</taxon>
        <taxon>Rhabditida</taxon>
        <taxon>Tylenchina</taxon>
        <taxon>Panagrolaimomorpha</taxon>
        <taxon>Strongyloidoidea</taxon>
        <taxon>Steinernematidae</taxon>
        <taxon>Steinernema</taxon>
    </lineage>
</organism>
<sequence>MVLPSRESGHCGMFHIDFWVRFAFAVGFVATTPILGAPNIIQGTPYVPTVASNGVVSYERGPVISFLQSDRYEQFKRYDSYAVPDTLNKKQAEQHLKEWINKQSPQDKERFLKDLNDIDTLYRNLNVIVNKSVSSLSKEAQGYIKEMQRFSNDESLTLRQQREGKLNLFTYTSNPTTPEELVQFSQKVANDYVQQFGEPVIAGKSVFGGKNWGNGGNSWGNGNGEWGQRGGNSGTDGWGQIGNNGYPSGNQKGWGNGGNSWGGSGNGWGQNGGNSGSNGWGQNGGNSGNSGWGQNGVNDGWGNPSGNQNSNGGWGSGGNSGWGQNGGNSGGNGWGQNNGNGWGKGAPSGGQSGWGNENGWGGASGNQNSGGWGTPSANSGWNFSPSRVPIGKGVEVEKKN</sequence>